<dbReference type="InterPro" id="IPR015872">
    <property type="entry name" value="TFIIA_gsu_N"/>
</dbReference>
<evidence type="ECO:0000259" key="8">
    <source>
        <dbReference type="Pfam" id="PF02751"/>
    </source>
</evidence>
<dbReference type="PIRSF" id="PIRSF009415">
    <property type="entry name" value="Hum_TFIIA_gamma"/>
    <property type="match status" value="1"/>
</dbReference>
<comment type="similarity">
    <text evidence="2 6">Belongs to the TFIIA subunit 2 family.</text>
</comment>
<dbReference type="InterPro" id="IPR015871">
    <property type="entry name" value="TFIIA_gsu_C"/>
</dbReference>
<dbReference type="SUPFAM" id="SSF47396">
    <property type="entry name" value="Transcription factor IIA (TFIIA), alpha-helical domain"/>
    <property type="match status" value="1"/>
</dbReference>
<gene>
    <name evidence="9" type="ORF">WJX81_002206</name>
</gene>
<dbReference type="GO" id="GO:0005672">
    <property type="term" value="C:transcription factor TFIIA complex"/>
    <property type="evidence" value="ECO:0007669"/>
    <property type="project" value="InterPro"/>
</dbReference>
<keyword evidence="10" id="KW-1185">Reference proteome</keyword>
<dbReference type="InterPro" id="IPR009088">
    <property type="entry name" value="TFIIA_b-brl"/>
</dbReference>
<evidence type="ECO:0000313" key="9">
    <source>
        <dbReference type="EMBL" id="KAK9839637.1"/>
    </source>
</evidence>
<dbReference type="Gene3D" id="2.30.18.10">
    <property type="entry name" value="Transcription factor IIA (TFIIA), beta-barrel domain"/>
    <property type="match status" value="1"/>
</dbReference>
<keyword evidence="3 6" id="KW-0805">Transcription regulation</keyword>
<proteinExistence type="inferred from homology"/>
<evidence type="ECO:0000256" key="3">
    <source>
        <dbReference type="ARBA" id="ARBA00023015"/>
    </source>
</evidence>
<evidence type="ECO:0000256" key="4">
    <source>
        <dbReference type="ARBA" id="ARBA00023163"/>
    </source>
</evidence>
<keyword evidence="5 6" id="KW-0539">Nucleus</keyword>
<keyword evidence="4 6" id="KW-0804">Transcription</keyword>
<evidence type="ECO:0000256" key="1">
    <source>
        <dbReference type="ARBA" id="ARBA00004123"/>
    </source>
</evidence>
<sequence length="122" mass="13626">MAATQLYRQSRLGDSLVEALDVLVEAEKITPELAMKVLAEFDASFLKALQSKVRARTTFRGQLDTYRFCDNVWTFIMSDTSFRTVASQHSSIGYTPEVVLGKVKMVCVDAKLVEKDAAEQQA</sequence>
<comment type="function">
    <text evidence="6">TFIIA is a component of the transcription machinery of RNA polymerase II and plays an important role in transcriptional activation.</text>
</comment>
<reference evidence="9 10" key="1">
    <citation type="journal article" date="2024" name="Nat. Commun.">
        <title>Phylogenomics reveals the evolutionary origins of lichenization in chlorophyte algae.</title>
        <authorList>
            <person name="Puginier C."/>
            <person name="Libourel C."/>
            <person name="Otte J."/>
            <person name="Skaloud P."/>
            <person name="Haon M."/>
            <person name="Grisel S."/>
            <person name="Petersen M."/>
            <person name="Berrin J.G."/>
            <person name="Delaux P.M."/>
            <person name="Dal Grande F."/>
            <person name="Keller J."/>
        </authorList>
    </citation>
    <scope>NUCLEOTIDE SEQUENCE [LARGE SCALE GENOMIC DNA]</scope>
    <source>
        <strain evidence="9 10">SAG 245.80</strain>
    </source>
</reference>
<dbReference type="Gene3D" id="1.10.287.190">
    <property type="entry name" value="Transcription factor IIA gamma subunit, alpha-helical domain"/>
    <property type="match status" value="1"/>
</dbReference>
<dbReference type="AlphaFoldDB" id="A0AAW1S0P2"/>
<evidence type="ECO:0000256" key="6">
    <source>
        <dbReference type="PIRNR" id="PIRNR009415"/>
    </source>
</evidence>
<dbReference type="Pfam" id="PF02268">
    <property type="entry name" value="TFIIA_gamma_N"/>
    <property type="match status" value="1"/>
</dbReference>
<dbReference type="EMBL" id="JALJOU010000015">
    <property type="protein sequence ID" value="KAK9839637.1"/>
    <property type="molecule type" value="Genomic_DNA"/>
</dbReference>
<dbReference type="InterPro" id="IPR003194">
    <property type="entry name" value="TFIIA_gsu"/>
</dbReference>
<dbReference type="Proteomes" id="UP001445335">
    <property type="component" value="Unassembled WGS sequence"/>
</dbReference>
<comment type="caution">
    <text evidence="9">The sequence shown here is derived from an EMBL/GenBank/DDBJ whole genome shotgun (WGS) entry which is preliminary data.</text>
</comment>
<dbReference type="CDD" id="cd10014">
    <property type="entry name" value="TFIIA_gamma_C"/>
    <property type="match status" value="1"/>
</dbReference>
<evidence type="ECO:0000313" key="10">
    <source>
        <dbReference type="Proteomes" id="UP001445335"/>
    </source>
</evidence>
<dbReference type="GO" id="GO:0006367">
    <property type="term" value="P:transcription initiation at RNA polymerase II promoter"/>
    <property type="evidence" value="ECO:0007669"/>
    <property type="project" value="InterPro"/>
</dbReference>
<evidence type="ECO:0000256" key="5">
    <source>
        <dbReference type="ARBA" id="ARBA00023242"/>
    </source>
</evidence>
<comment type="subcellular location">
    <subcellularLocation>
        <location evidence="1 6">Nucleus</location>
    </subcellularLocation>
</comment>
<feature type="domain" description="Transcription initiation factor IIA gamma subunit N-terminal" evidence="7">
    <location>
        <begin position="4"/>
        <end position="49"/>
    </location>
</feature>
<feature type="domain" description="Transcription initiation factor IIA gamma subunit C-terminal" evidence="8">
    <location>
        <begin position="60"/>
        <end position="108"/>
    </location>
</feature>
<name>A0AAW1S0P2_9CHLO</name>
<dbReference type="Pfam" id="PF02751">
    <property type="entry name" value="TFIIA_gamma_C"/>
    <property type="match status" value="1"/>
</dbReference>
<accession>A0AAW1S0P2</accession>
<protein>
    <recommendedName>
        <fullName evidence="6">Transcription initiation factor IIA subunit 2</fullName>
    </recommendedName>
</protein>
<dbReference type="PANTHER" id="PTHR10966">
    <property type="entry name" value="TRANSCRIPTION INITIATION FACTOR IIA SUBUNIT 2"/>
    <property type="match status" value="1"/>
</dbReference>
<dbReference type="InterPro" id="IPR009083">
    <property type="entry name" value="TFIIA_a-hlx"/>
</dbReference>
<evidence type="ECO:0000256" key="2">
    <source>
        <dbReference type="ARBA" id="ARBA00007675"/>
    </source>
</evidence>
<organism evidence="9 10">
    <name type="scientific">Elliptochloris bilobata</name>
    <dbReference type="NCBI Taxonomy" id="381761"/>
    <lineage>
        <taxon>Eukaryota</taxon>
        <taxon>Viridiplantae</taxon>
        <taxon>Chlorophyta</taxon>
        <taxon>core chlorophytes</taxon>
        <taxon>Trebouxiophyceae</taxon>
        <taxon>Trebouxiophyceae incertae sedis</taxon>
        <taxon>Elliptochloris clade</taxon>
        <taxon>Elliptochloris</taxon>
    </lineage>
</organism>
<evidence type="ECO:0000259" key="7">
    <source>
        <dbReference type="Pfam" id="PF02268"/>
    </source>
</evidence>
<dbReference type="SUPFAM" id="SSF50784">
    <property type="entry name" value="Transcription factor IIA (TFIIA), beta-barrel domain"/>
    <property type="match status" value="1"/>
</dbReference>